<evidence type="ECO:0000313" key="2">
    <source>
        <dbReference type="EMBL" id="KAJ8439086.1"/>
    </source>
</evidence>
<reference evidence="2" key="1">
    <citation type="submission" date="2022-04" db="EMBL/GenBank/DDBJ databases">
        <title>Carnegiea gigantea Genome sequencing and assembly v2.</title>
        <authorList>
            <person name="Copetti D."/>
            <person name="Sanderson M.J."/>
            <person name="Burquez A."/>
            <person name="Wojciechowski M.F."/>
        </authorList>
    </citation>
    <scope>NUCLEOTIDE SEQUENCE</scope>
    <source>
        <strain evidence="2">SGP5-SGP5p</strain>
        <tissue evidence="2">Aerial part</tissue>
    </source>
</reference>
<protein>
    <submittedName>
        <fullName evidence="2">Uncharacterized protein</fullName>
    </submittedName>
</protein>
<gene>
    <name evidence="2" type="ORF">Cgig2_009229</name>
</gene>
<comment type="caution">
    <text evidence="2">The sequence shown here is derived from an EMBL/GenBank/DDBJ whole genome shotgun (WGS) entry which is preliminary data.</text>
</comment>
<evidence type="ECO:0000256" key="1">
    <source>
        <dbReference type="SAM" id="Coils"/>
    </source>
</evidence>
<dbReference type="OrthoDB" id="1750307at2759"/>
<dbReference type="Proteomes" id="UP001153076">
    <property type="component" value="Unassembled WGS sequence"/>
</dbReference>
<dbReference type="AlphaFoldDB" id="A0A9Q1KA28"/>
<dbReference type="EMBL" id="JAKOGI010000230">
    <property type="protein sequence ID" value="KAJ8439086.1"/>
    <property type="molecule type" value="Genomic_DNA"/>
</dbReference>
<keyword evidence="3" id="KW-1185">Reference proteome</keyword>
<organism evidence="2 3">
    <name type="scientific">Carnegiea gigantea</name>
    <dbReference type="NCBI Taxonomy" id="171969"/>
    <lineage>
        <taxon>Eukaryota</taxon>
        <taxon>Viridiplantae</taxon>
        <taxon>Streptophyta</taxon>
        <taxon>Embryophyta</taxon>
        <taxon>Tracheophyta</taxon>
        <taxon>Spermatophyta</taxon>
        <taxon>Magnoliopsida</taxon>
        <taxon>eudicotyledons</taxon>
        <taxon>Gunneridae</taxon>
        <taxon>Pentapetalae</taxon>
        <taxon>Caryophyllales</taxon>
        <taxon>Cactineae</taxon>
        <taxon>Cactaceae</taxon>
        <taxon>Cactoideae</taxon>
        <taxon>Echinocereeae</taxon>
        <taxon>Carnegiea</taxon>
    </lineage>
</organism>
<name>A0A9Q1KA28_9CARY</name>
<feature type="coiled-coil region" evidence="1">
    <location>
        <begin position="342"/>
        <end position="411"/>
    </location>
</feature>
<sequence length="428" mass="47578">MPKFSGFGQAKSFDLDQAYELISSRRGFAGILLSDIELKRLSSIMANCHRFLHPSELKDYASTLSSMRTLWHKFSGVTSLSVPLSGEEVQSSLPIVVIPGVGAVISVTSIYIIPIQSVAMPAKASNEFIVVCAPDEKGMSNVQGSELKCRKAIFPPADGAENIMDILDCDPNPTECMVIISFFSISLEILTSMIPFLTPLYIKGESGDMSFKEKMAQDFLGNDLCLNNSRMPPPLCPSRASQDVSVFNIDAVIREVNKSGTWMTGQVIVDMVFPTPFKRLHCLKGEFDNLSDLINESGGDVTPLKNKACDHKDLQESYFDRMATKIKLNEASNRLDIESTYYNALKAKLGQVESRHEELQKKRLKERQLLSANEDLLQEVKREVVANEDLLQEVKREVIDLQGQIDSLNAIEVINLATKSSLEKVKLM</sequence>
<evidence type="ECO:0000313" key="3">
    <source>
        <dbReference type="Proteomes" id="UP001153076"/>
    </source>
</evidence>
<proteinExistence type="predicted"/>
<accession>A0A9Q1KA28</accession>
<keyword evidence="1" id="KW-0175">Coiled coil</keyword>